<dbReference type="GO" id="GO:0072562">
    <property type="term" value="C:blood microparticle"/>
    <property type="evidence" value="ECO:0007669"/>
    <property type="project" value="TreeGrafter"/>
</dbReference>
<dbReference type="GO" id="GO:0031012">
    <property type="term" value="C:extracellular matrix"/>
    <property type="evidence" value="ECO:0007669"/>
    <property type="project" value="TreeGrafter"/>
</dbReference>
<dbReference type="InterPro" id="IPR001363">
    <property type="entry name" value="Prot_inh_fetuin_CS"/>
</dbReference>
<comment type="caution">
    <text evidence="9">The sequence shown here is derived from an EMBL/GenBank/DDBJ whole genome shotgun (WGS) entry which is preliminary data.</text>
</comment>
<dbReference type="PANTHER" id="PTHR13814">
    <property type="entry name" value="FETUIN"/>
    <property type="match status" value="1"/>
</dbReference>
<reference evidence="9" key="1">
    <citation type="journal article" date="2023" name="DNA Res.">
        <title>Chromosome-level genome assembly of Phrynocephalus forsythii using third-generation DNA sequencing and Hi-C analysis.</title>
        <authorList>
            <person name="Qi Y."/>
            <person name="Zhao W."/>
            <person name="Zhao Y."/>
            <person name="Niu C."/>
            <person name="Cao S."/>
            <person name="Zhang Y."/>
        </authorList>
    </citation>
    <scope>NUCLEOTIDE SEQUENCE</scope>
    <source>
        <tissue evidence="9">Muscle</tissue>
    </source>
</reference>
<dbReference type="Proteomes" id="UP001142489">
    <property type="component" value="Unassembled WGS sequence"/>
</dbReference>
<comment type="subcellular location">
    <subcellularLocation>
        <location evidence="1">Secreted</location>
    </subcellularLocation>
</comment>
<keyword evidence="2" id="KW-0964">Secreted</keyword>
<dbReference type="AlphaFoldDB" id="A0A9Q0XQY1"/>
<dbReference type="InterPro" id="IPR000010">
    <property type="entry name" value="Cystatin_dom"/>
</dbReference>
<evidence type="ECO:0000256" key="4">
    <source>
        <dbReference type="ARBA" id="ARBA00022737"/>
    </source>
</evidence>
<dbReference type="GO" id="GO:0004869">
    <property type="term" value="F:cysteine-type endopeptidase inhibitor activity"/>
    <property type="evidence" value="ECO:0007669"/>
    <property type="project" value="InterPro"/>
</dbReference>
<gene>
    <name evidence="9" type="ORF">JRQ81_017740</name>
</gene>
<evidence type="ECO:0000256" key="5">
    <source>
        <dbReference type="ARBA" id="ARBA00023157"/>
    </source>
</evidence>
<keyword evidence="10" id="KW-1185">Reference proteome</keyword>
<name>A0A9Q0XQY1_9SAUR</name>
<dbReference type="FunFam" id="3.10.450.10:FF:000009">
    <property type="entry name" value="Alpha-2-HS-glycoprotein 2"/>
    <property type="match status" value="1"/>
</dbReference>
<dbReference type="OrthoDB" id="8780871at2759"/>
<feature type="domain" description="Cystatin fetuin-A-type" evidence="8">
    <location>
        <begin position="18"/>
        <end position="134"/>
    </location>
</feature>
<dbReference type="InterPro" id="IPR025760">
    <property type="entry name" value="Cystatin_Fetuin_A"/>
</dbReference>
<dbReference type="SUPFAM" id="SSF54403">
    <property type="entry name" value="Cystatin/monellin"/>
    <property type="match status" value="2"/>
</dbReference>
<keyword evidence="6" id="KW-0325">Glycoprotein</keyword>
<feature type="signal peptide" evidence="7">
    <location>
        <begin position="1"/>
        <end position="18"/>
    </location>
</feature>
<evidence type="ECO:0000313" key="10">
    <source>
        <dbReference type="Proteomes" id="UP001142489"/>
    </source>
</evidence>
<evidence type="ECO:0000256" key="6">
    <source>
        <dbReference type="ARBA" id="ARBA00023180"/>
    </source>
</evidence>
<dbReference type="InterPro" id="IPR050735">
    <property type="entry name" value="Kininogen_Fetuin_HRG"/>
</dbReference>
<protein>
    <recommendedName>
        <fullName evidence="8">Cystatin fetuin-A-type domain-containing protein</fullName>
    </recommendedName>
</protein>
<organism evidence="9 10">
    <name type="scientific">Phrynocephalus forsythii</name>
    <dbReference type="NCBI Taxonomy" id="171643"/>
    <lineage>
        <taxon>Eukaryota</taxon>
        <taxon>Metazoa</taxon>
        <taxon>Chordata</taxon>
        <taxon>Craniata</taxon>
        <taxon>Vertebrata</taxon>
        <taxon>Euteleostomi</taxon>
        <taxon>Lepidosauria</taxon>
        <taxon>Squamata</taxon>
        <taxon>Bifurcata</taxon>
        <taxon>Unidentata</taxon>
        <taxon>Episquamata</taxon>
        <taxon>Toxicofera</taxon>
        <taxon>Iguania</taxon>
        <taxon>Acrodonta</taxon>
        <taxon>Agamidae</taxon>
        <taxon>Agaminae</taxon>
        <taxon>Phrynocephalus</taxon>
    </lineage>
</organism>
<dbReference type="SMART" id="SM00043">
    <property type="entry name" value="CY"/>
    <property type="match status" value="2"/>
</dbReference>
<evidence type="ECO:0000256" key="2">
    <source>
        <dbReference type="ARBA" id="ARBA00022525"/>
    </source>
</evidence>
<evidence type="ECO:0000313" key="9">
    <source>
        <dbReference type="EMBL" id="KAJ7324720.1"/>
    </source>
</evidence>
<keyword evidence="3 7" id="KW-0732">Signal</keyword>
<dbReference type="PROSITE" id="PS51529">
    <property type="entry name" value="CYSTATIN_FETUIN_A"/>
    <property type="match status" value="2"/>
</dbReference>
<evidence type="ECO:0000256" key="7">
    <source>
        <dbReference type="SAM" id="SignalP"/>
    </source>
</evidence>
<dbReference type="Gene3D" id="3.10.450.10">
    <property type="match status" value="2"/>
</dbReference>
<feature type="chain" id="PRO_5040372615" description="Cystatin fetuin-A-type domain-containing protein" evidence="7">
    <location>
        <begin position="19"/>
        <end position="350"/>
    </location>
</feature>
<dbReference type="Pfam" id="PF00031">
    <property type="entry name" value="Cystatin"/>
    <property type="match status" value="1"/>
</dbReference>
<dbReference type="PANTHER" id="PTHR13814:SF6">
    <property type="entry name" value="ALPHA-2-HS-GLYCOPROTEIN"/>
    <property type="match status" value="1"/>
</dbReference>
<feature type="domain" description="Cystatin fetuin-A-type" evidence="8">
    <location>
        <begin position="145"/>
        <end position="259"/>
    </location>
</feature>
<dbReference type="CDD" id="cd00042">
    <property type="entry name" value="CY"/>
    <property type="match status" value="2"/>
</dbReference>
<dbReference type="PROSITE" id="PS01255">
    <property type="entry name" value="FETUIN_2"/>
    <property type="match status" value="1"/>
</dbReference>
<evidence type="ECO:0000259" key="8">
    <source>
        <dbReference type="PROSITE" id="PS51529"/>
    </source>
</evidence>
<sequence length="350" mass="38118">MRSLLALVLLGQILGCLAIPPPLGAHLPQLLPCDLPEVEHAANIAVNHINTHTLHGYKYVLNVIEKAKMIPRRPHGEIYFLELDLLETHCHVLSPIPASNCTVRSRNEHAVEGDCNVKMLKHEGDYKVLNVHCHSSPDSAEDLRRLCPDCPMLLPLNDAHVVGAVDKALAHFNAENNSIHYQLLEISRGQSSHMPPATFVEFAVIATNCSAQDAQDHPQDCKPLTGEHAHFGFCKASVFESNNPDAPALPKDVVDCSVFKHQAGHSHTHLTEHHLGKKVPSPGIGHTVLNLIHSHNDTHASHESHSAELLVPAVQPVVKRAAATVPPLAPVPVAPGPQLCPGKIHFFKMD</sequence>
<accession>A0A9Q0XQY1</accession>
<keyword evidence="5" id="KW-1015">Disulfide bond</keyword>
<evidence type="ECO:0000256" key="1">
    <source>
        <dbReference type="ARBA" id="ARBA00004613"/>
    </source>
</evidence>
<dbReference type="EMBL" id="JAPFRF010000008">
    <property type="protein sequence ID" value="KAJ7324720.1"/>
    <property type="molecule type" value="Genomic_DNA"/>
</dbReference>
<proteinExistence type="predicted"/>
<keyword evidence="4" id="KW-0677">Repeat</keyword>
<evidence type="ECO:0000256" key="3">
    <source>
        <dbReference type="ARBA" id="ARBA00022729"/>
    </source>
</evidence>
<dbReference type="InterPro" id="IPR046350">
    <property type="entry name" value="Cystatin_sf"/>
</dbReference>